<protein>
    <recommendedName>
        <fullName evidence="4">Secreted protein</fullName>
    </recommendedName>
</protein>
<name>A0A843VCA9_COLES</name>
<keyword evidence="1" id="KW-0732">Signal</keyword>
<evidence type="ECO:0008006" key="4">
    <source>
        <dbReference type="Google" id="ProtNLM"/>
    </source>
</evidence>
<dbReference type="Proteomes" id="UP000652761">
    <property type="component" value="Unassembled WGS sequence"/>
</dbReference>
<sequence length="103" mass="11462">MVRVYLFFTLLLPKMALCSPVPASYGGGLDYMTADEFVEDNRDEGKNVKGSSAADMFFLLQPARSISNFTMCYTPVAASAGLRTRKIAQKRGKTKSREWGARR</sequence>
<keyword evidence="3" id="KW-1185">Reference proteome</keyword>
<feature type="signal peptide" evidence="1">
    <location>
        <begin position="1"/>
        <end position="18"/>
    </location>
</feature>
<organism evidence="2 3">
    <name type="scientific">Colocasia esculenta</name>
    <name type="common">Wild taro</name>
    <name type="synonym">Arum esculentum</name>
    <dbReference type="NCBI Taxonomy" id="4460"/>
    <lineage>
        <taxon>Eukaryota</taxon>
        <taxon>Viridiplantae</taxon>
        <taxon>Streptophyta</taxon>
        <taxon>Embryophyta</taxon>
        <taxon>Tracheophyta</taxon>
        <taxon>Spermatophyta</taxon>
        <taxon>Magnoliopsida</taxon>
        <taxon>Liliopsida</taxon>
        <taxon>Araceae</taxon>
        <taxon>Aroideae</taxon>
        <taxon>Colocasieae</taxon>
        <taxon>Colocasia</taxon>
    </lineage>
</organism>
<gene>
    <name evidence="2" type="ORF">Taro_023956</name>
</gene>
<accession>A0A843VCA9</accession>
<evidence type="ECO:0000313" key="2">
    <source>
        <dbReference type="EMBL" id="MQL91340.1"/>
    </source>
</evidence>
<evidence type="ECO:0000256" key="1">
    <source>
        <dbReference type="SAM" id="SignalP"/>
    </source>
</evidence>
<evidence type="ECO:0000313" key="3">
    <source>
        <dbReference type="Proteomes" id="UP000652761"/>
    </source>
</evidence>
<dbReference type="AlphaFoldDB" id="A0A843VCA9"/>
<reference evidence="2" key="1">
    <citation type="submission" date="2017-07" db="EMBL/GenBank/DDBJ databases">
        <title>Taro Niue Genome Assembly and Annotation.</title>
        <authorList>
            <person name="Atibalentja N."/>
            <person name="Keating K."/>
            <person name="Fields C.J."/>
        </authorList>
    </citation>
    <scope>NUCLEOTIDE SEQUENCE</scope>
    <source>
        <strain evidence="2">Niue_2</strain>
        <tissue evidence="2">Leaf</tissue>
    </source>
</reference>
<dbReference type="EMBL" id="NMUH01001329">
    <property type="protein sequence ID" value="MQL91340.1"/>
    <property type="molecule type" value="Genomic_DNA"/>
</dbReference>
<comment type="caution">
    <text evidence="2">The sequence shown here is derived from an EMBL/GenBank/DDBJ whole genome shotgun (WGS) entry which is preliminary data.</text>
</comment>
<feature type="chain" id="PRO_5032997299" description="Secreted protein" evidence="1">
    <location>
        <begin position="19"/>
        <end position="103"/>
    </location>
</feature>
<proteinExistence type="predicted"/>